<sequence length="231" mass="25751">MPIDTWFPLAVSRNLLTPDPALHERMVAQIFQWRGDLWANPSGESAWTGDMNGVALVHEHPDFAWLRSQVEVEALQFCQALGFQTEALQLWIQRSWPVVSEPGQSIGAHHHPNAHLSAIYYLNGSGDPELGALRIFDDRPRNELVPGLAVGYGEVIAEEAALNQAWIDYPPQAGLLLLFPASTRHGVTENLTDLTRLSVSFDLYLTARSATELAPEYLAPPVNRWSPIQLR</sequence>
<proteinExistence type="inferred from homology"/>
<dbReference type="RefSeq" id="WP_011242571.1">
    <property type="nucleotide sequence ID" value="NC_006576.1"/>
</dbReference>
<evidence type="ECO:0000259" key="2">
    <source>
        <dbReference type="PROSITE" id="PS51471"/>
    </source>
</evidence>
<dbReference type="Proteomes" id="UP000001175">
    <property type="component" value="Chromosome"/>
</dbReference>
<dbReference type="GO" id="GO:0016491">
    <property type="term" value="F:oxidoreductase activity"/>
    <property type="evidence" value="ECO:0007669"/>
    <property type="project" value="UniProtKB-KW"/>
</dbReference>
<dbReference type="InterPro" id="IPR005123">
    <property type="entry name" value="Oxoglu/Fe-dep_dioxygenase_dom"/>
</dbReference>
<dbReference type="InterPro" id="IPR012668">
    <property type="entry name" value="CHP02466"/>
</dbReference>
<evidence type="ECO:0000313" key="4">
    <source>
        <dbReference type="Proteomes" id="UP000001175"/>
    </source>
</evidence>
<evidence type="ECO:0000256" key="1">
    <source>
        <dbReference type="RuleBase" id="RU003682"/>
    </source>
</evidence>
<dbReference type="KEGG" id="syc:syc0257_c"/>
<dbReference type="GO" id="GO:0046872">
    <property type="term" value="F:metal ion binding"/>
    <property type="evidence" value="ECO:0007669"/>
    <property type="project" value="UniProtKB-KW"/>
</dbReference>
<keyword evidence="1" id="KW-0479">Metal-binding</keyword>
<dbReference type="Pfam" id="PF13759">
    <property type="entry name" value="2OG-FeII_Oxy_5"/>
    <property type="match status" value="1"/>
</dbReference>
<evidence type="ECO:0000313" key="3">
    <source>
        <dbReference type="EMBL" id="BAD78447.1"/>
    </source>
</evidence>
<organism evidence="3 4">
    <name type="scientific">Synechococcus sp. (strain ATCC 27144 / PCC 6301 / SAUG 1402/1)</name>
    <name type="common">Anacystis nidulans</name>
    <dbReference type="NCBI Taxonomy" id="269084"/>
    <lineage>
        <taxon>Bacteria</taxon>
        <taxon>Bacillati</taxon>
        <taxon>Cyanobacteriota</taxon>
        <taxon>Cyanophyceae</taxon>
        <taxon>Synechococcales</taxon>
        <taxon>Synechococcaceae</taxon>
        <taxon>Synechococcus</taxon>
    </lineage>
</organism>
<keyword evidence="1" id="KW-0408">Iron</keyword>
<keyword evidence="1" id="KW-0560">Oxidoreductase</keyword>
<name>A0A0H3K076_SYNP6</name>
<comment type="similarity">
    <text evidence="1">Belongs to the iron/ascorbate-dependent oxidoreductase family.</text>
</comment>
<dbReference type="NCBIfam" id="TIGR02466">
    <property type="entry name" value="TIGR02466 family protein"/>
    <property type="match status" value="1"/>
</dbReference>
<dbReference type="SUPFAM" id="SSF51197">
    <property type="entry name" value="Clavaminate synthase-like"/>
    <property type="match status" value="1"/>
</dbReference>
<dbReference type="GeneID" id="72430157"/>
<dbReference type="AlphaFoldDB" id="A0A0H3K076"/>
<gene>
    <name evidence="3" type="ordered locus">syc0257_c</name>
</gene>
<dbReference type="eggNOG" id="ENOG502ZBX1">
    <property type="taxonomic scope" value="Bacteria"/>
</dbReference>
<accession>A0A0H3K076</accession>
<dbReference type="PROSITE" id="PS51471">
    <property type="entry name" value="FE2OG_OXY"/>
    <property type="match status" value="1"/>
</dbReference>
<feature type="domain" description="Fe2OG dioxygenase" evidence="2">
    <location>
        <begin position="84"/>
        <end position="205"/>
    </location>
</feature>
<reference evidence="3 4" key="1">
    <citation type="journal article" date="2007" name="Photosyn. Res.">
        <title>Complete nucleotide sequence of the freshwater unicellular cyanobacterium Synechococcus elongatus PCC 6301 chromosome: gene content and organization.</title>
        <authorList>
            <person name="Sugita C."/>
            <person name="Ogata K."/>
            <person name="Shikata M."/>
            <person name="Jikuya H."/>
            <person name="Takano J."/>
            <person name="Furumichi M."/>
            <person name="Kanehisa M."/>
            <person name="Omata T."/>
            <person name="Sugiura M."/>
            <person name="Sugita M."/>
        </authorList>
    </citation>
    <scope>NUCLEOTIDE SEQUENCE [LARGE SCALE GENOMIC DNA]</scope>
    <source>
        <strain evidence="4">ATCC 27144 / PCC 6301 / SAUG 1402/1</strain>
    </source>
</reference>
<dbReference type="EMBL" id="AP008231">
    <property type="protein sequence ID" value="BAD78447.1"/>
    <property type="molecule type" value="Genomic_DNA"/>
</dbReference>
<protein>
    <recommendedName>
        <fullName evidence="2">Fe2OG dioxygenase domain-containing protein</fullName>
    </recommendedName>
</protein>
<dbReference type="Gene3D" id="2.60.120.620">
    <property type="entry name" value="q2cbj1_9rhob like domain"/>
    <property type="match status" value="1"/>
</dbReference>